<dbReference type="Proteomes" id="UP001418796">
    <property type="component" value="Unassembled WGS sequence"/>
</dbReference>
<reference evidence="2 3" key="1">
    <citation type="submission" date="2024-03" db="EMBL/GenBank/DDBJ databases">
        <title>Bacilli Hybrid Assemblies.</title>
        <authorList>
            <person name="Kovac J."/>
        </authorList>
    </citation>
    <scope>NUCLEOTIDE SEQUENCE [LARGE SCALE GENOMIC DNA]</scope>
    <source>
        <strain evidence="2 3">FSL R7-0666</strain>
    </source>
</reference>
<evidence type="ECO:0000256" key="1">
    <source>
        <dbReference type="SAM" id="Phobius"/>
    </source>
</evidence>
<evidence type="ECO:0000313" key="2">
    <source>
        <dbReference type="EMBL" id="MEN0644024.1"/>
    </source>
</evidence>
<organism evidence="2 3">
    <name type="scientific">Alkalicoccobacillus gibsonii</name>
    <dbReference type="NCBI Taxonomy" id="79881"/>
    <lineage>
        <taxon>Bacteria</taxon>
        <taxon>Bacillati</taxon>
        <taxon>Bacillota</taxon>
        <taxon>Bacilli</taxon>
        <taxon>Bacillales</taxon>
        <taxon>Bacillaceae</taxon>
        <taxon>Alkalicoccobacillus</taxon>
    </lineage>
</organism>
<keyword evidence="1" id="KW-1133">Transmembrane helix</keyword>
<feature type="transmembrane region" description="Helical" evidence="1">
    <location>
        <begin position="33"/>
        <end position="54"/>
    </location>
</feature>
<sequence length="69" mass="7537">MKATNILFFIIALMYLGIIATVTGSFPPLTHDQLMTIASALFLAALGVQFVLLAKGRTKKRQSASQLKR</sequence>
<name>A0ABU9VJF7_9BACI</name>
<accession>A0ABU9VJF7</accession>
<dbReference type="RefSeq" id="WP_343130803.1">
    <property type="nucleotide sequence ID" value="NZ_JBCITK010000001.1"/>
</dbReference>
<protein>
    <submittedName>
        <fullName evidence="2">Uncharacterized protein</fullName>
    </submittedName>
</protein>
<comment type="caution">
    <text evidence="2">The sequence shown here is derived from an EMBL/GenBank/DDBJ whole genome shotgun (WGS) entry which is preliminary data.</text>
</comment>
<gene>
    <name evidence="2" type="ORF">MKY91_12750</name>
</gene>
<keyword evidence="1" id="KW-0812">Transmembrane</keyword>
<keyword evidence="1" id="KW-0472">Membrane</keyword>
<dbReference type="EMBL" id="JBCITK010000001">
    <property type="protein sequence ID" value="MEN0644024.1"/>
    <property type="molecule type" value="Genomic_DNA"/>
</dbReference>
<evidence type="ECO:0000313" key="3">
    <source>
        <dbReference type="Proteomes" id="UP001418796"/>
    </source>
</evidence>
<proteinExistence type="predicted"/>
<keyword evidence="3" id="KW-1185">Reference proteome</keyword>
<feature type="transmembrane region" description="Helical" evidence="1">
    <location>
        <begin position="7"/>
        <end position="27"/>
    </location>
</feature>